<dbReference type="Proteomes" id="UP000682982">
    <property type="component" value="Unassembled WGS sequence"/>
</dbReference>
<dbReference type="RefSeq" id="WP_212679339.1">
    <property type="nucleotide sequence ID" value="NZ_JAGSPK010000004.1"/>
</dbReference>
<keyword evidence="2" id="KW-1185">Reference proteome</keyword>
<gene>
    <name evidence="1" type="ORF">KDM87_12125</name>
</gene>
<organism evidence="1 2">
    <name type="scientific">Undibacterium rivi</name>
    <dbReference type="NCBI Taxonomy" id="2828729"/>
    <lineage>
        <taxon>Bacteria</taxon>
        <taxon>Pseudomonadati</taxon>
        <taxon>Pseudomonadota</taxon>
        <taxon>Betaproteobacteria</taxon>
        <taxon>Burkholderiales</taxon>
        <taxon>Oxalobacteraceae</taxon>
        <taxon>Undibacterium</taxon>
    </lineage>
</organism>
<protein>
    <submittedName>
        <fullName evidence="1">SIR2 family protein</fullName>
    </submittedName>
</protein>
<reference evidence="1 2" key="1">
    <citation type="submission" date="2021-04" db="EMBL/GenBank/DDBJ databases">
        <title>novel species isolated from subtropical streams in China.</title>
        <authorList>
            <person name="Lu H."/>
        </authorList>
    </citation>
    <scope>NUCLEOTIDE SEQUENCE [LARGE SCALE GENOMIC DNA]</scope>
    <source>
        <strain evidence="1 2">FT147W</strain>
    </source>
</reference>
<name>A0ABS5H4A4_9BURK</name>
<dbReference type="Pfam" id="PF13289">
    <property type="entry name" value="SIR2_2"/>
    <property type="match status" value="1"/>
</dbReference>
<sequence>MPLDYNQYIAEVTADIETVLTEALCQPILFIGSGFSKRYAKKPNWDELLRKLAELCPTIDKDYAYYKQKYNDPIKIGSVFAEAYVEWAWGAGKEHFPEEYRSGKFPKDIFLKHMISVLLREESGEPLSAELKAEISAIKNISPHAIITTNYDEIIESIFPTYDRIIGQQILRKPFFSIGEIFKIHGCISDPQSIVIGAEDYINFEEDHKYLSAKLLTYFVEHPLIFIGYGANDPNIKKVLYDVDRMVRANFQLIPNIYILEWDRGITASSYPARDKVLTISEDKNIRIKNITAQNFEWVFKAFKGDGNLEHVNLKLLRSLMARSVNLIRSDVPHKNVEIDFASLEHSLENGENFAKLFGVTHLDDPSKVNLSYPYTLSSVAEQLGFNYWSKAQDLIQIVTETKGFNIKSNDNKYHVALKTGRATDSFTHKYSQATVDLLKKVVDGTDYEIDK</sequence>
<evidence type="ECO:0000313" key="2">
    <source>
        <dbReference type="Proteomes" id="UP000682982"/>
    </source>
</evidence>
<accession>A0ABS5H4A4</accession>
<dbReference type="EMBL" id="JAGSPK010000004">
    <property type="protein sequence ID" value="MBR7793347.1"/>
    <property type="molecule type" value="Genomic_DNA"/>
</dbReference>
<comment type="caution">
    <text evidence="1">The sequence shown here is derived from an EMBL/GenBank/DDBJ whole genome shotgun (WGS) entry which is preliminary data.</text>
</comment>
<proteinExistence type="predicted"/>
<evidence type="ECO:0000313" key="1">
    <source>
        <dbReference type="EMBL" id="MBR7793347.1"/>
    </source>
</evidence>